<feature type="non-terminal residue" evidence="2">
    <location>
        <position position="122"/>
    </location>
</feature>
<dbReference type="CTD" id="20328425"/>
<organism evidence="2 3">
    <name type="scientific">Opisthorchis viverrini</name>
    <name type="common">Southeast Asian liver fluke</name>
    <dbReference type="NCBI Taxonomy" id="6198"/>
    <lineage>
        <taxon>Eukaryota</taxon>
        <taxon>Metazoa</taxon>
        <taxon>Spiralia</taxon>
        <taxon>Lophotrochozoa</taxon>
        <taxon>Platyhelminthes</taxon>
        <taxon>Trematoda</taxon>
        <taxon>Digenea</taxon>
        <taxon>Opisthorchiida</taxon>
        <taxon>Opisthorchiata</taxon>
        <taxon>Opisthorchiidae</taxon>
        <taxon>Opisthorchis</taxon>
    </lineage>
</organism>
<proteinExistence type="predicted"/>
<dbReference type="KEGG" id="ovi:T265_14259"/>
<gene>
    <name evidence="2" type="ORF">T265_14259</name>
</gene>
<dbReference type="GeneID" id="20328425"/>
<keyword evidence="3" id="KW-1185">Reference proteome</keyword>
<dbReference type="RefSeq" id="XP_009171073.1">
    <property type="nucleotide sequence ID" value="XM_009172809.1"/>
</dbReference>
<protein>
    <submittedName>
        <fullName evidence="2">Uncharacterized protein</fullName>
    </submittedName>
</protein>
<evidence type="ECO:0000313" key="3">
    <source>
        <dbReference type="Proteomes" id="UP000054324"/>
    </source>
</evidence>
<reference evidence="2 3" key="1">
    <citation type="submission" date="2013-11" db="EMBL/GenBank/DDBJ databases">
        <title>Opisthorchis viverrini - life in the bile duct.</title>
        <authorList>
            <person name="Young N.D."/>
            <person name="Nagarajan N."/>
            <person name="Lin S.J."/>
            <person name="Korhonen P.K."/>
            <person name="Jex A.R."/>
            <person name="Hall R.S."/>
            <person name="Safavi-Hemami H."/>
            <person name="Kaewkong W."/>
            <person name="Bertrand D."/>
            <person name="Gao S."/>
            <person name="Seet Q."/>
            <person name="Wongkham S."/>
            <person name="Teh B.T."/>
            <person name="Wongkham C."/>
            <person name="Intapan P.M."/>
            <person name="Maleewong W."/>
            <person name="Yang X."/>
            <person name="Hu M."/>
            <person name="Wang Z."/>
            <person name="Hofmann A."/>
            <person name="Sternberg P.W."/>
            <person name="Tan P."/>
            <person name="Wang J."/>
            <person name="Gasser R.B."/>
        </authorList>
    </citation>
    <scope>NUCLEOTIDE SEQUENCE [LARGE SCALE GENOMIC DNA]</scope>
</reference>
<dbReference type="Proteomes" id="UP000054324">
    <property type="component" value="Unassembled WGS sequence"/>
</dbReference>
<feature type="region of interest" description="Disordered" evidence="1">
    <location>
        <begin position="61"/>
        <end position="122"/>
    </location>
</feature>
<evidence type="ECO:0000256" key="1">
    <source>
        <dbReference type="SAM" id="MobiDB-lite"/>
    </source>
</evidence>
<sequence>MFEIPLALLTKEHGRKHKKNVQSIVAKGLQEKSPDQRFHLAKMHPSFRKNVRYGSTSVKIRNRRRDKQCVDSTRTPLYRKPSGASMVDKPSPYEIGQEFGTLAGPASRRDLIGRQSGPNSQS</sequence>
<dbReference type="AlphaFoldDB" id="A0A075AC12"/>
<accession>A0A075AC12</accession>
<dbReference type="EMBL" id="KL596784">
    <property type="protein sequence ID" value="KER25214.1"/>
    <property type="molecule type" value="Genomic_DNA"/>
</dbReference>
<evidence type="ECO:0000313" key="2">
    <source>
        <dbReference type="EMBL" id="KER25214.1"/>
    </source>
</evidence>
<name>A0A075AC12_OPIVI</name>